<feature type="region of interest" description="Disordered" evidence="14">
    <location>
        <begin position="63"/>
        <end position="91"/>
    </location>
</feature>
<dbReference type="GeneID" id="18163246"/>
<organism evidence="16 17">
    <name type="scientific">Cordyceps militaris (strain CM01)</name>
    <name type="common">Caterpillar fungus</name>
    <dbReference type="NCBI Taxonomy" id="983644"/>
    <lineage>
        <taxon>Eukaryota</taxon>
        <taxon>Fungi</taxon>
        <taxon>Dikarya</taxon>
        <taxon>Ascomycota</taxon>
        <taxon>Pezizomycotina</taxon>
        <taxon>Sordariomycetes</taxon>
        <taxon>Hypocreomycetidae</taxon>
        <taxon>Hypocreales</taxon>
        <taxon>Cordycipitaceae</taxon>
        <taxon>Cordyceps</taxon>
    </lineage>
</organism>
<dbReference type="SMART" id="SM00382">
    <property type="entry name" value="AAA"/>
    <property type="match status" value="1"/>
</dbReference>
<feature type="region of interest" description="Disordered" evidence="14">
    <location>
        <begin position="1133"/>
        <end position="1295"/>
    </location>
</feature>
<dbReference type="OrthoDB" id="10251136at2759"/>
<dbReference type="FunFam" id="3.40.50.300:FF:000093">
    <property type="entry name" value="Fidgetin-like 1"/>
    <property type="match status" value="1"/>
</dbReference>
<dbReference type="InterPro" id="IPR048368">
    <property type="entry name" value="COG6_N"/>
</dbReference>
<evidence type="ECO:0000256" key="10">
    <source>
        <dbReference type="ARBA" id="ARBA00023136"/>
    </source>
</evidence>
<feature type="domain" description="AAA+ ATPase" evidence="15">
    <location>
        <begin position="1371"/>
        <end position="1522"/>
    </location>
</feature>
<dbReference type="InterPro" id="IPR003593">
    <property type="entry name" value="AAA+_ATPase"/>
</dbReference>
<feature type="compositionally biased region" description="Polar residues" evidence="14">
    <location>
        <begin position="1205"/>
        <end position="1214"/>
    </location>
</feature>
<keyword evidence="9 13" id="KW-0333">Golgi apparatus</keyword>
<reference evidence="16 17" key="1">
    <citation type="journal article" date="2011" name="Genome Biol.">
        <title>Genome sequence of the insect pathogenic fungus Cordyceps militaris, a valued traditional Chinese medicine.</title>
        <authorList>
            <person name="Zheng P."/>
            <person name="Xia Y."/>
            <person name="Xiao G."/>
            <person name="Xiong C."/>
            <person name="Hu X."/>
            <person name="Zhang S."/>
            <person name="Zheng H."/>
            <person name="Huang Y."/>
            <person name="Zhou Y."/>
            <person name="Wang S."/>
            <person name="Zhao G.P."/>
            <person name="Liu X."/>
            <person name="St Leger R.J."/>
            <person name="Wang C."/>
        </authorList>
    </citation>
    <scope>NUCLEOTIDE SEQUENCE [LARGE SCALE GENOMIC DNA]</scope>
    <source>
        <strain evidence="16 17">CM01</strain>
    </source>
</reference>
<keyword evidence="6" id="KW-0547">Nucleotide-binding</keyword>
<evidence type="ECO:0000259" key="15">
    <source>
        <dbReference type="SMART" id="SM00382"/>
    </source>
</evidence>
<feature type="region of interest" description="Disordered" evidence="14">
    <location>
        <begin position="899"/>
        <end position="1121"/>
    </location>
</feature>
<feature type="compositionally biased region" description="Basic and acidic residues" evidence="14">
    <location>
        <begin position="992"/>
        <end position="1006"/>
    </location>
</feature>
<evidence type="ECO:0000256" key="4">
    <source>
        <dbReference type="ARBA" id="ARBA00020973"/>
    </source>
</evidence>
<dbReference type="EMBL" id="JH126399">
    <property type="protein sequence ID" value="EGX96557.1"/>
    <property type="molecule type" value="Genomic_DNA"/>
</dbReference>
<evidence type="ECO:0000256" key="5">
    <source>
        <dbReference type="ARBA" id="ARBA00022448"/>
    </source>
</evidence>
<keyword evidence="5 13" id="KW-0813">Transport</keyword>
<dbReference type="Proteomes" id="UP000001610">
    <property type="component" value="Unassembled WGS sequence"/>
</dbReference>
<dbReference type="HOGENOM" id="CLU_003375_0_0_1"/>
<feature type="compositionally biased region" description="Basic and acidic residues" evidence="14">
    <location>
        <begin position="1272"/>
        <end position="1282"/>
    </location>
</feature>
<dbReference type="PANTHER" id="PTHR21506:SF0">
    <property type="entry name" value="CONSERVED OLIGOMERIC GOLGI COMPLEX SUBUNIT 6"/>
    <property type="match status" value="1"/>
</dbReference>
<feature type="compositionally biased region" description="Polar residues" evidence="14">
    <location>
        <begin position="81"/>
        <end position="91"/>
    </location>
</feature>
<evidence type="ECO:0000256" key="1">
    <source>
        <dbReference type="ARBA" id="ARBA00004395"/>
    </source>
</evidence>
<dbReference type="GO" id="GO:0016887">
    <property type="term" value="F:ATP hydrolysis activity"/>
    <property type="evidence" value="ECO:0007669"/>
    <property type="project" value="InterPro"/>
</dbReference>
<evidence type="ECO:0000256" key="3">
    <source>
        <dbReference type="ARBA" id="ARBA00011023"/>
    </source>
</evidence>
<dbReference type="VEuPathDB" id="FungiDB:CCM_01214"/>
<dbReference type="KEGG" id="cmt:CCM_01214"/>
<comment type="similarity">
    <text evidence="2">Belongs to the AAA ATPase family.</text>
</comment>
<dbReference type="RefSeq" id="XP_006666434.1">
    <property type="nucleotide sequence ID" value="XM_006666371.1"/>
</dbReference>
<comment type="subcellular location">
    <subcellularLocation>
        <location evidence="1 13">Golgi apparatus membrane</location>
        <topology evidence="1 13">Peripheral membrane protein</topology>
    </subcellularLocation>
</comment>
<dbReference type="eggNOG" id="KOG3758">
    <property type="taxonomic scope" value="Eukaryota"/>
</dbReference>
<evidence type="ECO:0000256" key="11">
    <source>
        <dbReference type="ARBA" id="ARBA00031348"/>
    </source>
</evidence>
<keyword evidence="17" id="KW-1185">Reference proteome</keyword>
<keyword evidence="8 13" id="KW-0653">Protein transport</keyword>
<dbReference type="InterPro" id="IPR010490">
    <property type="entry name" value="COG6"/>
</dbReference>
<keyword evidence="7" id="KW-0067">ATP-binding</keyword>
<feature type="compositionally biased region" description="Low complexity" evidence="14">
    <location>
        <begin position="907"/>
        <end position="918"/>
    </location>
</feature>
<dbReference type="InParanoid" id="G3J3T2"/>
<dbReference type="GO" id="GO:0005524">
    <property type="term" value="F:ATP binding"/>
    <property type="evidence" value="ECO:0007669"/>
    <property type="project" value="UniProtKB-KW"/>
</dbReference>
<feature type="compositionally biased region" description="Basic and acidic residues" evidence="14">
    <location>
        <begin position="1164"/>
        <end position="1186"/>
    </location>
</feature>
<dbReference type="SMART" id="SM01087">
    <property type="entry name" value="COG6"/>
    <property type="match status" value="1"/>
</dbReference>
<evidence type="ECO:0000256" key="2">
    <source>
        <dbReference type="ARBA" id="ARBA00006914"/>
    </source>
</evidence>
<dbReference type="PANTHER" id="PTHR21506">
    <property type="entry name" value="COMPONENT OF OLIGOMERIC GOLGI COMPLEX 6"/>
    <property type="match status" value="1"/>
</dbReference>
<dbReference type="SUPFAM" id="SSF52540">
    <property type="entry name" value="P-loop containing nucleoside triphosphate hydrolases"/>
    <property type="match status" value="1"/>
</dbReference>
<dbReference type="GO" id="GO:0006891">
    <property type="term" value="P:intra-Golgi vesicle-mediated transport"/>
    <property type="evidence" value="ECO:0007669"/>
    <property type="project" value="UniProtKB-UniRule"/>
</dbReference>
<proteinExistence type="inferred from homology"/>
<feature type="compositionally biased region" description="Polar residues" evidence="14">
    <location>
        <begin position="919"/>
        <end position="929"/>
    </location>
</feature>
<comment type="subunit">
    <text evidence="13">Component of the conserved oligomeric Golgi complex.</text>
</comment>
<dbReference type="Gene3D" id="3.40.50.300">
    <property type="entry name" value="P-loop containing nucleotide triphosphate hydrolases"/>
    <property type="match status" value="1"/>
</dbReference>
<gene>
    <name evidence="16" type="ORF">CCM_01214</name>
</gene>
<dbReference type="InterPro" id="IPR003960">
    <property type="entry name" value="ATPase_AAA_CS"/>
</dbReference>
<dbReference type="GO" id="GO:0015031">
    <property type="term" value="P:protein transport"/>
    <property type="evidence" value="ECO:0007669"/>
    <property type="project" value="UniProtKB-KW"/>
</dbReference>
<evidence type="ECO:0000256" key="13">
    <source>
        <dbReference type="RuleBase" id="RU365075"/>
    </source>
</evidence>
<evidence type="ECO:0000313" key="16">
    <source>
        <dbReference type="EMBL" id="EGX96557.1"/>
    </source>
</evidence>
<dbReference type="GO" id="GO:0017119">
    <property type="term" value="C:Golgi transport complex"/>
    <property type="evidence" value="ECO:0007669"/>
    <property type="project" value="UniProtKB-UniRule"/>
</dbReference>
<comment type="similarity">
    <text evidence="3 13">Belongs to the COG6 family.</text>
</comment>
<feature type="compositionally biased region" description="Polar residues" evidence="14">
    <location>
        <begin position="1101"/>
        <end position="1110"/>
    </location>
</feature>
<name>G3J3T2_CORMM</name>
<feature type="compositionally biased region" description="Polar residues" evidence="14">
    <location>
        <begin position="961"/>
        <end position="971"/>
    </location>
</feature>
<dbReference type="Gene3D" id="1.10.8.60">
    <property type="match status" value="1"/>
</dbReference>
<dbReference type="GO" id="GO:0000139">
    <property type="term" value="C:Golgi membrane"/>
    <property type="evidence" value="ECO:0007669"/>
    <property type="project" value="UniProtKB-SubCell"/>
</dbReference>
<comment type="function">
    <text evidence="12">Acts as a component of the peripheral membrane COG complex that is involved in intra-Golgi protein trafficking. COG is located at the cis-Golgi, and regulates tethering of retrograde intra-Golgi vesicles and possibly a number of other membrane trafficking events.</text>
</comment>
<evidence type="ECO:0000256" key="12">
    <source>
        <dbReference type="ARBA" id="ARBA00043873"/>
    </source>
</evidence>
<dbReference type="CDD" id="cd19509">
    <property type="entry name" value="RecA-like_VPS4-like"/>
    <property type="match status" value="1"/>
</dbReference>
<keyword evidence="10 13" id="KW-0472">Membrane</keyword>
<dbReference type="PROSITE" id="PS00674">
    <property type="entry name" value="AAA"/>
    <property type="match status" value="1"/>
</dbReference>
<dbReference type="InterPro" id="IPR003959">
    <property type="entry name" value="ATPase_AAA_core"/>
</dbReference>
<dbReference type="Pfam" id="PF00004">
    <property type="entry name" value="AAA"/>
    <property type="match status" value="1"/>
</dbReference>
<feature type="compositionally biased region" description="Basic residues" evidence="14">
    <location>
        <begin position="1218"/>
        <end position="1229"/>
    </location>
</feature>
<sequence length="1622" mass="179059">MSKPDVAEKGDERQVPVACQPAYLPANLMCANVQAGHGINQKKPSAEIVILFPTAHCSIMSQAAPSGMSNRSEHRRAGDAQGQSAVTNKGTNPLATKVSAVLSTSYSDAEFRGTLALIDQRGIRNDGKTRRRLRLELQKDVIEKNGRILDDFSTVSEQLRRIKTILDKLNTDYSEMKRMVAAAHSEMEPSLAEASALLEKRRNTERRRHLLQALRDRFVLSEDEELALTSTVEPVNDAFFAALAKAKKITQDCEVLLGFERQTLASEIMEKASQNIGFAYQKLYKWVQREFKILDLENPQMNATMRKSLTVLAARPSLFQNCLDFFADARQHILSGSFFNALTGDSASEGSAAVKPIDMIAHDPLRYVGDMLAWIHSAAVSEREVLEVLFIADGEEIVKGINSGRDAELWRIISDGEDEEFNTLNALNNLTDRDVSGAARILRQRVEQVIQANEDPILAYKLANLLKFYGIMLLKLLGPDCRLLDSVHSMEKEAMRQFRALLREHISAVRAEPQTIPSDLSPPVFLQDALKQVQVMLSTYETSLSSTESGEAGLEEVLTEAIDPFILDSEALARSLPLPRSSIYLINCRLAVSNYFKQSNLTSKRGEQIRTSINGEAAVLTDSQLDFFHQGSGLSDVIATIKQRGHYDVDFITASKLSASSSELDHFLPSAYIDALERLGELQDLGIARKITDEAAERFCTDFELLEKYIDGLCASQGDSDGNGSFRAVFPRTASEIRRTSTGRAWAQQETNPGRVGLGFDNTLRGTRTGSQYHDPAFFFKATIAQPSPARSIANAHIDYYVHNTFAMLRNRVFTALQKTYDESYLSCSTAVYYESQGDETEALRHWRNAIALIYEHNATKAIPGYGPQTDTEKALVDALKELELQCKERLDLLEALKASREDETSSDTGGKTSKTPSPFDSPTRSKGSIGSGTIPAVTYSQLSRPVLPPRPPLPIRTLSEIPQSGESSHASDAIFHTRSGSRPPALSVPPKSDRAYRSPSPEKHTMRTTLRSSKFGEKGSAPSRKSARPVAEGSSKAATLAWSALGSRERLQRTPPAENMSSTSTNNSKKVAEHLFKKRSTSTQWDSHSRRLVQPKDIDGSTNGQSTGARHSDEYPYTNPSFLSVSAASSALSSTAQLESQPTESTSARLERHQPSRPLVRQQKQEHFNGSRTADESGEWSDRRSASGAPMRRKVVTRQPGASAATQSTIKPEQTTRHRRRDRPKTRHASVSSISGDDAEGHNVKSNNNTSANRGIALRPGATTNNSRPSKRNEDKKKPVEVDNSSETSEETEESIAEKAWKRKKASILRNLPLGVDEGAAKQILNDIVIKGDEVRWGDIAGLEIAKNALRETVVYPFLRPDLFMGLREPARGMLLFGPPGTGKTMLARAVATESRSTFFSISASSLTSKYLGESEKLVRALFGLARSLAPSIIFVDEIDSLLSQRSGSGEHEATRRIKTEFLIQWSDLQRAAAGRETTERDKERGDANRVLVLAATNLPWAIDEAARRRFVRRQYIPLPEPTTRETQIRTLLGQQKHSLSPGDVQRLVGLTNDITALAKDAAMGPLRSLGEALLHMTMDEIRPIGLVDFEASLGTIRPSVSKSGLKEYEDWAQEFGERGG</sequence>
<evidence type="ECO:0000313" key="17">
    <source>
        <dbReference type="Proteomes" id="UP000001610"/>
    </source>
</evidence>
<comment type="function">
    <text evidence="13">Acts as component of the peripheral membrane COG complex that is involved in intra-Golgi protein trafficking. COG is located at the cis-Golgi, and regulates tethering of retrograde intra-Golgi vesicles and possibly a number of other membrane trafficking events.</text>
</comment>
<evidence type="ECO:0000256" key="8">
    <source>
        <dbReference type="ARBA" id="ARBA00022927"/>
    </source>
</evidence>
<dbReference type="eggNOG" id="KOG0740">
    <property type="taxonomic scope" value="Eukaryota"/>
</dbReference>
<protein>
    <recommendedName>
        <fullName evidence="4 13">Conserved oligomeric Golgi complex subunit 6</fullName>
        <shortName evidence="13">COG complex subunit 6</shortName>
    </recommendedName>
    <alternativeName>
        <fullName evidence="11 13">Component of oligomeric Golgi complex 6</fullName>
    </alternativeName>
</protein>
<dbReference type="OMA" id="ANLMCAN"/>
<dbReference type="InterPro" id="IPR048369">
    <property type="entry name" value="COG6_C"/>
</dbReference>
<dbReference type="Pfam" id="PF20653">
    <property type="entry name" value="COG6_C"/>
    <property type="match status" value="1"/>
</dbReference>
<evidence type="ECO:0000256" key="9">
    <source>
        <dbReference type="ARBA" id="ARBA00023034"/>
    </source>
</evidence>
<dbReference type="InterPro" id="IPR015415">
    <property type="entry name" value="Spast_Vps4_C"/>
</dbReference>
<evidence type="ECO:0000256" key="7">
    <source>
        <dbReference type="ARBA" id="ARBA00022840"/>
    </source>
</evidence>
<accession>G3J3T2</accession>
<dbReference type="Pfam" id="PF06419">
    <property type="entry name" value="COG6_N"/>
    <property type="match status" value="1"/>
</dbReference>
<dbReference type="STRING" id="983644.G3J3T2"/>
<dbReference type="InterPro" id="IPR027417">
    <property type="entry name" value="P-loop_NTPase"/>
</dbReference>
<feature type="compositionally biased region" description="Polar residues" evidence="14">
    <location>
        <begin position="1245"/>
        <end position="1254"/>
    </location>
</feature>
<dbReference type="Pfam" id="PF09336">
    <property type="entry name" value="Vps4_C"/>
    <property type="match status" value="1"/>
</dbReference>
<evidence type="ECO:0000256" key="14">
    <source>
        <dbReference type="SAM" id="MobiDB-lite"/>
    </source>
</evidence>
<evidence type="ECO:0000256" key="6">
    <source>
        <dbReference type="ARBA" id="ARBA00022741"/>
    </source>
</evidence>